<dbReference type="EMBL" id="KU728633">
    <property type="protein sequence ID" value="AMQ67045.1"/>
    <property type="molecule type" value="Genomic_DNA"/>
</dbReference>
<evidence type="ECO:0000313" key="2">
    <source>
        <dbReference type="Proteomes" id="UP000201826"/>
    </source>
</evidence>
<evidence type="ECO:0000313" key="1">
    <source>
        <dbReference type="EMBL" id="AMQ67045.1"/>
    </source>
</evidence>
<dbReference type="RefSeq" id="YP_009303257.1">
    <property type="nucleotide sequence ID" value="NC_031253.1"/>
</dbReference>
<name>A0A142F2N8_9CAUD</name>
<organism evidence="1 2">
    <name type="scientific">Mycobacterium phage Bipper</name>
    <dbReference type="NCBI Taxonomy" id="1805457"/>
    <lineage>
        <taxon>Viruses</taxon>
        <taxon>Duplodnaviria</taxon>
        <taxon>Heunggongvirae</taxon>
        <taxon>Uroviricota</taxon>
        <taxon>Caudoviricetes</taxon>
        <taxon>Bippervirus</taxon>
        <taxon>Bippervirus bipper</taxon>
    </lineage>
</organism>
<gene>
    <name evidence="1" type="primary">110</name>
    <name evidence="1" type="ORF">SEA_BIPPER_110</name>
</gene>
<dbReference type="GeneID" id="29125831"/>
<sequence length="55" mass="5978">MMAHTPVTVELLRRLRAQQGRPLHQARHLHLVPPLADAASSTFQQVVAGGPSSEL</sequence>
<dbReference type="KEGG" id="vg:29125831"/>
<reference evidence="2" key="1">
    <citation type="submission" date="2016-02" db="EMBL/GenBank/DDBJ databases">
        <authorList>
            <person name="Isern S."/>
            <person name="Barcellona C.M."/>
            <person name="Dozier K.D."/>
            <person name="Faust J.M."/>
            <person name="Fedrick A.J."/>
            <person name="Gagliardi L.E."/>
            <person name="Gatt S.M."/>
            <person name="Gleason P.S."/>
            <person name="Gomez E.A."/>
            <person name="Hoffman A.M."/>
            <person name="Jenkins M."/>
            <person name="Jones M.J."/>
            <person name="Lang J.F."/>
            <person name="Lequay S.M."/>
            <person name="Mars P.J."/>
            <person name="Mtchedlidze N."/>
            <person name="Osking Z.B."/>
            <person name="Paul L.M."/>
            <person name="Pica A.N."/>
            <person name="Robison M.D."/>
            <person name="Rodriguez D."/>
            <person name="Rosales K.A."/>
            <person name="Saravis L.E."/>
            <person name="Sisson B.M."/>
            <person name="Tan A.L."/>
            <person name="Voltaire R."/>
            <person name="Michael S.F."/>
            <person name="Warner M.H."/>
            <person name="Bradley K.W."/>
            <person name="Asai D.J."/>
            <person name="Bowman C.A."/>
            <person name="Russell D.A."/>
            <person name="Pope W.H."/>
            <person name="Jacobs-Sera D."/>
            <person name="Hendrix R.W."/>
            <person name="Hatfull G.F."/>
        </authorList>
    </citation>
    <scope>NUCLEOTIDE SEQUENCE [LARGE SCALE GENOMIC DNA]</scope>
</reference>
<keyword evidence="2" id="KW-1185">Reference proteome</keyword>
<proteinExistence type="predicted"/>
<protein>
    <submittedName>
        <fullName evidence="1">Uncharacterized protein</fullName>
    </submittedName>
</protein>
<dbReference type="Proteomes" id="UP000201826">
    <property type="component" value="Segment"/>
</dbReference>
<accession>A0A142F2N8</accession>